<protein>
    <recommendedName>
        <fullName evidence="5">Iron dicitrate transport regulator FecR</fullName>
    </recommendedName>
</protein>
<dbReference type="GO" id="GO:0016989">
    <property type="term" value="F:sigma factor antagonist activity"/>
    <property type="evidence" value="ECO:0007669"/>
    <property type="project" value="TreeGrafter"/>
</dbReference>
<dbReference type="PANTHER" id="PTHR30273">
    <property type="entry name" value="PERIPLASMIC SIGNAL SENSOR AND SIGMA FACTOR ACTIVATOR FECR-RELATED"/>
    <property type="match status" value="1"/>
</dbReference>
<organism evidence="3 4">
    <name type="scientific">Alteromonas alba</name>
    <dbReference type="NCBI Taxonomy" id="2079529"/>
    <lineage>
        <taxon>Bacteria</taxon>
        <taxon>Pseudomonadati</taxon>
        <taxon>Pseudomonadota</taxon>
        <taxon>Gammaproteobacteria</taxon>
        <taxon>Alteromonadales</taxon>
        <taxon>Alteromonadaceae</taxon>
        <taxon>Alteromonas/Salinimonas group</taxon>
        <taxon>Alteromonas</taxon>
    </lineage>
</organism>
<evidence type="ECO:0008006" key="5">
    <source>
        <dbReference type="Google" id="ProtNLM"/>
    </source>
</evidence>
<dbReference type="RefSeq" id="WP_105935343.1">
    <property type="nucleotide sequence ID" value="NZ_PVNP01000171.1"/>
</dbReference>
<keyword evidence="4" id="KW-1185">Reference proteome</keyword>
<dbReference type="AlphaFoldDB" id="A0A2S9V8A1"/>
<reference evidence="4" key="1">
    <citation type="journal article" date="2020" name="Int. J. Syst. Evol. Microbiol.">
        <title>Alteromonas alba sp. nov., a marine bacterium isolated from the seawater of the West Pacific Ocean.</title>
        <authorList>
            <person name="Sun C."/>
            <person name="Wu Y.-H."/>
            <person name="Xamxidin M."/>
            <person name="Cheng H."/>
            <person name="Xu X.-W."/>
        </authorList>
    </citation>
    <scope>NUCLEOTIDE SEQUENCE [LARGE SCALE GENOMIC DNA]</scope>
    <source>
        <strain evidence="4">190</strain>
    </source>
</reference>
<dbReference type="Gene3D" id="2.60.120.1440">
    <property type="match status" value="1"/>
</dbReference>
<dbReference type="PANTHER" id="PTHR30273:SF2">
    <property type="entry name" value="PROTEIN FECR"/>
    <property type="match status" value="1"/>
</dbReference>
<evidence type="ECO:0000259" key="2">
    <source>
        <dbReference type="Pfam" id="PF16220"/>
    </source>
</evidence>
<dbReference type="Proteomes" id="UP000238949">
    <property type="component" value="Unassembled WGS sequence"/>
</dbReference>
<name>A0A2S9V8A1_9ALTE</name>
<feature type="domain" description="FecR N-terminal" evidence="2">
    <location>
        <begin position="13"/>
        <end position="53"/>
    </location>
</feature>
<dbReference type="OrthoDB" id="9771237at2"/>
<evidence type="ECO:0000313" key="3">
    <source>
        <dbReference type="EMBL" id="PRO72696.1"/>
    </source>
</evidence>
<comment type="caution">
    <text evidence="3">The sequence shown here is derived from an EMBL/GenBank/DDBJ whole genome shotgun (WGS) entry which is preliminary data.</text>
</comment>
<sequence length="376" mass="42245">MISATQTNVFECASEWYYRLREPEVAPEVIIEWQAWLSEDPAHFAAFSEVEELMHVTGKVDHIDWPDEAELLDDDYDGDLSIAQWQAQKAQQAQPQKTPRWREWLVVPPLKTLMPAMAMSCFLIGLISLIWLQIPELDKGNIAVSVHETKAGQHNTINLDDGSRITLGAKSLLTVAYSDKQRKVVLERGEAYFDVAKDRNRPFVVGSGNRTITAVGTEFNVMRQSERVVVTVTEGKVKVAKQPPAGKVASRRVNRSHQSHSDEAFLIAGQQISYNEQAASITETPNTAVATAWREGNLQYLTEKLQFVVEDINRYAANPIRLGDSQVGELAYSGTVFTDRIDNWLESLPMIFPVKVLQQSNGEIVIVTDLSRIKIH</sequence>
<dbReference type="EMBL" id="PVNP01000171">
    <property type="protein sequence ID" value="PRO72696.1"/>
    <property type="molecule type" value="Genomic_DNA"/>
</dbReference>
<dbReference type="InterPro" id="IPR006860">
    <property type="entry name" value="FecR"/>
</dbReference>
<dbReference type="InterPro" id="IPR032623">
    <property type="entry name" value="FecR_N"/>
</dbReference>
<evidence type="ECO:0000259" key="1">
    <source>
        <dbReference type="Pfam" id="PF04773"/>
    </source>
</evidence>
<evidence type="ECO:0000313" key="4">
    <source>
        <dbReference type="Proteomes" id="UP000238949"/>
    </source>
</evidence>
<dbReference type="Pfam" id="PF04773">
    <property type="entry name" value="FecR"/>
    <property type="match status" value="1"/>
</dbReference>
<dbReference type="InterPro" id="IPR012373">
    <property type="entry name" value="Ferrdict_sens_TM"/>
</dbReference>
<dbReference type="PIRSF" id="PIRSF018266">
    <property type="entry name" value="FecR"/>
    <property type="match status" value="1"/>
</dbReference>
<feature type="domain" description="FecR protein" evidence="1">
    <location>
        <begin position="146"/>
        <end position="238"/>
    </location>
</feature>
<accession>A0A2S9V8A1</accession>
<gene>
    <name evidence="3" type="ORF">C6Y40_15405</name>
</gene>
<dbReference type="Pfam" id="PF16220">
    <property type="entry name" value="DUF4880"/>
    <property type="match status" value="1"/>
</dbReference>
<proteinExistence type="predicted"/>